<protein>
    <submittedName>
        <fullName evidence="1">Uncharacterized protein</fullName>
    </submittedName>
</protein>
<organism evidence="1 3">
    <name type="scientific">Ficus carica</name>
    <name type="common">Common fig</name>
    <dbReference type="NCBI Taxonomy" id="3494"/>
    <lineage>
        <taxon>Eukaryota</taxon>
        <taxon>Viridiplantae</taxon>
        <taxon>Streptophyta</taxon>
        <taxon>Embryophyta</taxon>
        <taxon>Tracheophyta</taxon>
        <taxon>Spermatophyta</taxon>
        <taxon>Magnoliopsida</taxon>
        <taxon>eudicotyledons</taxon>
        <taxon>Gunneridae</taxon>
        <taxon>Pentapetalae</taxon>
        <taxon>rosids</taxon>
        <taxon>fabids</taxon>
        <taxon>Rosales</taxon>
        <taxon>Moraceae</taxon>
        <taxon>Ficeae</taxon>
        <taxon>Ficus</taxon>
    </lineage>
</organism>
<dbReference type="Proteomes" id="UP001187192">
    <property type="component" value="Unassembled WGS sequence"/>
</dbReference>
<comment type="caution">
    <text evidence="1">The sequence shown here is derived from an EMBL/GenBank/DDBJ whole genome shotgun (WGS) entry which is preliminary data.</text>
</comment>
<dbReference type="AlphaFoldDB" id="A0AA88E987"/>
<reference evidence="1" key="1">
    <citation type="submission" date="2023-07" db="EMBL/GenBank/DDBJ databases">
        <title>draft genome sequence of fig (Ficus carica).</title>
        <authorList>
            <person name="Takahashi T."/>
            <person name="Nishimura K."/>
        </authorList>
    </citation>
    <scope>NUCLEOTIDE SEQUENCE</scope>
</reference>
<dbReference type="EMBL" id="BTGU01001151">
    <property type="protein sequence ID" value="GMN70458.1"/>
    <property type="molecule type" value="Genomic_DNA"/>
</dbReference>
<accession>A0AA88E987</accession>
<sequence>MRDMKASFTLATPSLTELDLSFMPEISGETQVDDGDGAVVGNGDEGEVVGGVRVAEELEAAAELGVTELAVIDHTLIDIPARDSLLFSRRSVDRRNNVEPRCGEVVYDRVHLSFDLLGAEHMLGVLDNELLKVFHEYRDYALRIDAGG</sequence>
<evidence type="ECO:0000313" key="2">
    <source>
        <dbReference type="EMBL" id="GMN70458.1"/>
    </source>
</evidence>
<dbReference type="EMBL" id="BTGU01001149">
    <property type="protein sequence ID" value="GMN70442.1"/>
    <property type="molecule type" value="Genomic_DNA"/>
</dbReference>
<gene>
    <name evidence="1" type="ORF">TIFTF001_039487</name>
    <name evidence="2" type="ORF">TIFTF001_039503</name>
</gene>
<proteinExistence type="predicted"/>
<keyword evidence="3" id="KW-1185">Reference proteome</keyword>
<name>A0AA88E987_FICCA</name>
<evidence type="ECO:0000313" key="1">
    <source>
        <dbReference type="EMBL" id="GMN70442.1"/>
    </source>
</evidence>
<evidence type="ECO:0000313" key="3">
    <source>
        <dbReference type="Proteomes" id="UP001187192"/>
    </source>
</evidence>